<dbReference type="InterPro" id="IPR036388">
    <property type="entry name" value="WH-like_DNA-bd_sf"/>
</dbReference>
<dbReference type="Proteomes" id="UP000825434">
    <property type="component" value="Chromosome 4"/>
</dbReference>
<feature type="compositionally biased region" description="Low complexity" evidence="1">
    <location>
        <begin position="322"/>
        <end position="331"/>
    </location>
</feature>
<dbReference type="PROSITE" id="PS51526">
    <property type="entry name" value="RFX_DBD"/>
    <property type="match status" value="1"/>
</dbReference>
<evidence type="ECO:0000313" key="4">
    <source>
        <dbReference type="Proteomes" id="UP000825434"/>
    </source>
</evidence>
<dbReference type="EMBL" id="CP076664">
    <property type="protein sequence ID" value="QWU89192.1"/>
    <property type="molecule type" value="Genomic_DNA"/>
</dbReference>
<feature type="region of interest" description="Disordered" evidence="1">
    <location>
        <begin position="1"/>
        <end position="44"/>
    </location>
</feature>
<dbReference type="SUPFAM" id="SSF46785">
    <property type="entry name" value="Winged helix' DNA-binding domain"/>
    <property type="match status" value="1"/>
</dbReference>
<dbReference type="InterPro" id="IPR003150">
    <property type="entry name" value="DNA-bd_RFX"/>
</dbReference>
<keyword evidence="4" id="KW-1185">Reference proteome</keyword>
<organism evidence="3 4">
    <name type="scientific">Candidozyma haemuli</name>
    <dbReference type="NCBI Taxonomy" id="45357"/>
    <lineage>
        <taxon>Eukaryota</taxon>
        <taxon>Fungi</taxon>
        <taxon>Dikarya</taxon>
        <taxon>Ascomycota</taxon>
        <taxon>Saccharomycotina</taxon>
        <taxon>Pichiomycetes</taxon>
        <taxon>Metschnikowiaceae</taxon>
        <taxon>Candidozyma</taxon>
    </lineage>
</organism>
<protein>
    <recommendedName>
        <fullName evidence="2">RFX-type winged-helix domain-containing protein</fullName>
    </recommendedName>
</protein>
<feature type="region of interest" description="Disordered" evidence="1">
    <location>
        <begin position="315"/>
        <end position="340"/>
    </location>
</feature>
<proteinExistence type="predicted"/>
<accession>A0ABX8I7X6</accession>
<dbReference type="Pfam" id="PF02257">
    <property type="entry name" value="RFX_DNA_binding"/>
    <property type="match status" value="1"/>
</dbReference>
<feature type="compositionally biased region" description="Polar residues" evidence="1">
    <location>
        <begin position="1"/>
        <end position="11"/>
    </location>
</feature>
<dbReference type="InterPro" id="IPR036390">
    <property type="entry name" value="WH_DNA-bd_sf"/>
</dbReference>
<feature type="domain" description="RFX-type winged-helix" evidence="2">
    <location>
        <begin position="191"/>
        <end position="283"/>
    </location>
</feature>
<reference evidence="3 4" key="1">
    <citation type="submission" date="2021-06" db="EMBL/GenBank/DDBJ databases">
        <title>Candida outbreak in Lebanon.</title>
        <authorList>
            <person name="Finianos M."/>
        </authorList>
    </citation>
    <scope>NUCLEOTIDE SEQUENCE [LARGE SCALE GENOMIC DNA]</scope>
    <source>
        <strain evidence="3">CA3LBN</strain>
    </source>
</reference>
<name>A0ABX8I7X6_9ASCO</name>
<gene>
    <name evidence="3" type="ORF">CA3LBN_003515</name>
</gene>
<evidence type="ECO:0000313" key="3">
    <source>
        <dbReference type="EMBL" id="QWU89192.1"/>
    </source>
</evidence>
<dbReference type="Gene3D" id="1.10.10.10">
    <property type="entry name" value="Winged helix-like DNA-binding domain superfamily/Winged helix DNA-binding domain"/>
    <property type="match status" value="1"/>
</dbReference>
<sequence length="869" mass="99833">MDMFSLNNSLSDRPEAPNQYTTQSSMSLSSHEDKSHSSNAPVMPTGSATIFPHQQSSSTFTDASTLTHSRDETLQAILSDMLKLDAFNLNTFLLSLLRRVDKSLPLDEFYNVLYNPKSDNGALQSAINKIDKTETSDDSESGMEIIQRVLEVFRFPETLYNQYPSLDGSDLKASNVNLHELLRSLLAIKILRHSLIETEDGDRHSERSPIPRLDIYKVYYILCQKLILKYPSSSNTTSLQQKLIFGQSKLGKLIKLVYPNLVSKRLGRRGESRYNYLGIRWNDNVVSDEIKALFRNDLPELADIFKVSKKVAGASHSKSTLRRQQSSSRPSQNKRNRSISQTEMINRIKAQGTFVEPTHFFPEGPFTSKAFLDEHLNDNIERNWFAAALKLSSDALEESGVSSDEIHRLLFGEDEPLTEEDDILLRGIIDIVLPKLSASPNQPKIFLHLFMVISLKVFPHLLSLRKPLHTENIKRLTSKVSYLIKRIEGEMSPLVSQKMQQHDIRNFLGILSRMIHLNQLLAAFFKADLQDYILKEMQEDVTRVATEGSKDGLNETYRLISEACISVLLANRYKPQFRGVPVKSNIRQFLFESCHTIEQMVSHDLASFVTNVMEGWLPQTEESFHGALKFRLLLATLKLVDEGVLNEDMKARFPASGPYFHAWWQDNNTCKPNLSTLVRFRELYSGIFRHRKQDKTILELISKRNRLDRKINEMLNEAAEQTDPRKIIDLDEAKSFVNRYLLRQKEKSQQISSLIDKHKRFQQDAAQQKKVILEDHEKLSPKKISGLTKLSQLNSSEKSRLDEELKKRLQSHYEMVADRQRQLSQESDAMLHELGVPFFVENSQFDHLNHNEVTMLKTKILKHLMKALS</sequence>
<evidence type="ECO:0000259" key="2">
    <source>
        <dbReference type="PROSITE" id="PS51526"/>
    </source>
</evidence>
<evidence type="ECO:0000256" key="1">
    <source>
        <dbReference type="SAM" id="MobiDB-lite"/>
    </source>
</evidence>